<feature type="region of interest" description="Disordered" evidence="7">
    <location>
        <begin position="296"/>
        <end position="378"/>
    </location>
</feature>
<dbReference type="InterPro" id="IPR036388">
    <property type="entry name" value="WH-like_DNA-bd_sf"/>
</dbReference>
<feature type="region of interest" description="Disordered" evidence="7">
    <location>
        <begin position="209"/>
        <end position="242"/>
    </location>
</feature>
<dbReference type="SMART" id="SM00415">
    <property type="entry name" value="HSF"/>
    <property type="match status" value="1"/>
</dbReference>
<feature type="coiled-coil region" evidence="6">
    <location>
        <begin position="502"/>
        <end position="529"/>
    </location>
</feature>
<dbReference type="PANTHER" id="PTHR10015:SF427">
    <property type="entry name" value="HEAT SHOCK FACTOR PROTEIN"/>
    <property type="match status" value="1"/>
</dbReference>
<feature type="region of interest" description="Disordered" evidence="7">
    <location>
        <begin position="651"/>
        <end position="694"/>
    </location>
</feature>
<feature type="domain" description="HSF-type DNA-binding" evidence="8">
    <location>
        <begin position="26"/>
        <end position="114"/>
    </location>
</feature>
<dbReference type="GO" id="GO:0043565">
    <property type="term" value="F:sequence-specific DNA binding"/>
    <property type="evidence" value="ECO:0007669"/>
    <property type="project" value="InterPro"/>
</dbReference>
<proteinExistence type="inferred from homology"/>
<evidence type="ECO:0000256" key="5">
    <source>
        <dbReference type="RuleBase" id="RU004020"/>
    </source>
</evidence>
<evidence type="ECO:0000256" key="1">
    <source>
        <dbReference type="ARBA" id="ARBA00004123"/>
    </source>
</evidence>
<evidence type="ECO:0000256" key="6">
    <source>
        <dbReference type="SAM" id="Coils"/>
    </source>
</evidence>
<reference evidence="9 10" key="1">
    <citation type="journal article" date="2016" name="Mol. Biol. Evol.">
        <title>Comparative Genomics of Early-Diverging Mushroom-Forming Fungi Provides Insights into the Origins of Lignocellulose Decay Capabilities.</title>
        <authorList>
            <person name="Nagy L.G."/>
            <person name="Riley R."/>
            <person name="Tritt A."/>
            <person name="Adam C."/>
            <person name="Daum C."/>
            <person name="Floudas D."/>
            <person name="Sun H."/>
            <person name="Yadav J.S."/>
            <person name="Pangilinan J."/>
            <person name="Larsson K.H."/>
            <person name="Matsuura K."/>
            <person name="Barry K."/>
            <person name="Labutti K."/>
            <person name="Kuo R."/>
            <person name="Ohm R.A."/>
            <person name="Bhattacharya S.S."/>
            <person name="Shirouzu T."/>
            <person name="Yoshinaga Y."/>
            <person name="Martin F.M."/>
            <person name="Grigoriev I.V."/>
            <person name="Hibbett D.S."/>
        </authorList>
    </citation>
    <scope>NUCLEOTIDE SEQUENCE [LARGE SCALE GENOMIC DNA]</scope>
    <source>
        <strain evidence="9 10">93-53</strain>
    </source>
</reference>
<evidence type="ECO:0000256" key="3">
    <source>
        <dbReference type="ARBA" id="ARBA00023125"/>
    </source>
</evidence>
<sequence>MLPNQQVTLRPVKGEPSHLSKAARQVVPPFPQKLYEIVSDPKNEELIRWSENGDSFYVLNHERLAREVLGRWFKHERFTSFGVLKSGTDTESWNFEHPHFQRGQPDLLCLIQRKQPSNNNTDDADLDGGNASTSLSGSAARGLDIKSILNGIAAIKRHQQAISADLAALKKSNDLLWEEATLTRQRHDKQEDIINRILKFLAGVFGHTTEPLGKNDDGRSPGVGPRARQRLMISDGRSSKGKTVEIVDADDEDDGNVAHTVHPREGTDIPLAGELPLDILQRTMYEPHRLAGQIAPVETPPLSSTPSSAPSSAPSEALSPMPVSSATNSATSSHTARPTRPTAVLSRTSTGNNSNHGSATEAPPRTAPAATVSPGETTLSPSALSSIAANASASSHSENVWQAAVQQVLSNPAQMQCLIQALAAQPSFPMAPQADPGHVVHQDGMTQLSHYNPTYADYNRLRPELPVSAPVPQSSLPMLNTSMSGGDDASSLEPPFDNASRLQRTYRDAMEIEADMDLLQNNLQSLIHDLGMDPQALTAQSHDNRMGSSANGVVNGHGQPSGAYTTPVPNGIQPGVLHPDASLASTLDGHYEDPSSDLFLDSFLNSTNAELGYPDVIDHFDPSTRIDGTPVANASTDQLTAFPDEVFDTASMQTNNSDARSLPQKRKADDAGQSLTPATPHDSSADSRKTKRKR</sequence>
<keyword evidence="4" id="KW-0539">Nucleus</keyword>
<dbReference type="InterPro" id="IPR000232">
    <property type="entry name" value="HSF_DNA-bd"/>
</dbReference>
<dbReference type="EMBL" id="KV427611">
    <property type="protein sequence ID" value="KZT09588.1"/>
    <property type="molecule type" value="Genomic_DNA"/>
</dbReference>
<comment type="similarity">
    <text evidence="2 5">Belongs to the HSF family.</text>
</comment>
<protein>
    <recommendedName>
        <fullName evidence="8">HSF-type DNA-binding domain-containing protein</fullName>
    </recommendedName>
</protein>
<name>A0A165FYM5_9APHY</name>
<evidence type="ECO:0000313" key="10">
    <source>
        <dbReference type="Proteomes" id="UP000076871"/>
    </source>
</evidence>
<dbReference type="InParanoid" id="A0A165FYM5"/>
<comment type="subcellular location">
    <subcellularLocation>
        <location evidence="1">Nucleus</location>
    </subcellularLocation>
</comment>
<evidence type="ECO:0000256" key="2">
    <source>
        <dbReference type="ARBA" id="ARBA00006403"/>
    </source>
</evidence>
<dbReference type="Proteomes" id="UP000076871">
    <property type="component" value="Unassembled WGS sequence"/>
</dbReference>
<organism evidence="9 10">
    <name type="scientific">Laetiporus sulphureus 93-53</name>
    <dbReference type="NCBI Taxonomy" id="1314785"/>
    <lineage>
        <taxon>Eukaryota</taxon>
        <taxon>Fungi</taxon>
        <taxon>Dikarya</taxon>
        <taxon>Basidiomycota</taxon>
        <taxon>Agaricomycotina</taxon>
        <taxon>Agaricomycetes</taxon>
        <taxon>Polyporales</taxon>
        <taxon>Laetiporus</taxon>
    </lineage>
</organism>
<dbReference type="PANTHER" id="PTHR10015">
    <property type="entry name" value="HEAT SHOCK TRANSCRIPTION FACTOR"/>
    <property type="match status" value="1"/>
</dbReference>
<feature type="region of interest" description="Disordered" evidence="7">
    <location>
        <begin position="251"/>
        <end position="270"/>
    </location>
</feature>
<dbReference type="Gene3D" id="1.10.10.10">
    <property type="entry name" value="Winged helix-like DNA-binding domain superfamily/Winged helix DNA-binding domain"/>
    <property type="match status" value="1"/>
</dbReference>
<feature type="compositionally biased region" description="Low complexity" evidence="7">
    <location>
        <begin position="359"/>
        <end position="371"/>
    </location>
</feature>
<dbReference type="AlphaFoldDB" id="A0A165FYM5"/>
<keyword evidence="6" id="KW-0175">Coiled coil</keyword>
<keyword evidence="10" id="KW-1185">Reference proteome</keyword>
<dbReference type="InterPro" id="IPR036390">
    <property type="entry name" value="WH_DNA-bd_sf"/>
</dbReference>
<dbReference type="RefSeq" id="XP_040767328.1">
    <property type="nucleotide sequence ID" value="XM_040902743.1"/>
</dbReference>
<evidence type="ECO:0000256" key="7">
    <source>
        <dbReference type="SAM" id="MobiDB-lite"/>
    </source>
</evidence>
<evidence type="ECO:0000256" key="4">
    <source>
        <dbReference type="ARBA" id="ARBA00023242"/>
    </source>
</evidence>
<dbReference type="GeneID" id="63819774"/>
<dbReference type="GO" id="GO:0003700">
    <property type="term" value="F:DNA-binding transcription factor activity"/>
    <property type="evidence" value="ECO:0007669"/>
    <property type="project" value="InterPro"/>
</dbReference>
<dbReference type="PRINTS" id="PR00056">
    <property type="entry name" value="HSFDOMAIN"/>
</dbReference>
<dbReference type="SUPFAM" id="SSF46785">
    <property type="entry name" value="Winged helix' DNA-binding domain"/>
    <property type="match status" value="1"/>
</dbReference>
<dbReference type="GO" id="GO:0005634">
    <property type="term" value="C:nucleus"/>
    <property type="evidence" value="ECO:0007669"/>
    <property type="project" value="UniProtKB-SubCell"/>
</dbReference>
<dbReference type="STRING" id="1314785.A0A165FYM5"/>
<keyword evidence="3" id="KW-0238">DNA-binding</keyword>
<feature type="compositionally biased region" description="Low complexity" evidence="7">
    <location>
        <begin position="300"/>
        <end position="336"/>
    </location>
</feature>
<dbReference type="Pfam" id="PF00447">
    <property type="entry name" value="HSF_DNA-bind"/>
    <property type="match status" value="1"/>
</dbReference>
<gene>
    <name evidence="9" type="ORF">LAESUDRAFT_512017</name>
</gene>
<dbReference type="OrthoDB" id="60033at2759"/>
<feature type="region of interest" description="Disordered" evidence="7">
    <location>
        <begin position="1"/>
        <end position="21"/>
    </location>
</feature>
<evidence type="ECO:0000313" key="9">
    <source>
        <dbReference type="EMBL" id="KZT09588.1"/>
    </source>
</evidence>
<evidence type="ECO:0000259" key="8">
    <source>
        <dbReference type="SMART" id="SM00415"/>
    </source>
</evidence>
<accession>A0A165FYM5</accession>
<feature type="compositionally biased region" description="Polar residues" evidence="7">
    <location>
        <begin position="345"/>
        <end position="358"/>
    </location>
</feature>